<dbReference type="InterPro" id="IPR036465">
    <property type="entry name" value="vWFA_dom_sf"/>
</dbReference>
<evidence type="ECO:0008006" key="3">
    <source>
        <dbReference type="Google" id="ProtNLM"/>
    </source>
</evidence>
<sequence length="205" mass="23238">MFDVQVFSKNSSHEQRRTISLLILDASTSMQRHGDVPEKEVNRYLDALREDSANHFASLVTFSDTYSLAIPLMPIGDIPRYKKYKADGNTLLWRTVKRALQGLDETWQQLSIWQKLRTHVVVCVMSDGEDNRSPRVNYPQAVQEYATRGRQNGWTLIPIGIGIDGRKLARDLGFNEDLAETVDASEAGIGKATTSFIDHTTQRIR</sequence>
<reference evidence="1 2" key="1">
    <citation type="journal article" date="2015" name="Nature">
        <title>rRNA introns, odd ribosomes, and small enigmatic genomes across a large radiation of phyla.</title>
        <authorList>
            <person name="Brown C.T."/>
            <person name="Hug L.A."/>
            <person name="Thomas B.C."/>
            <person name="Sharon I."/>
            <person name="Castelle C.J."/>
            <person name="Singh A."/>
            <person name="Wilkins M.J."/>
            <person name="Williams K.H."/>
            <person name="Banfield J.F."/>
        </authorList>
    </citation>
    <scope>NUCLEOTIDE SEQUENCE [LARGE SCALE GENOMIC DNA]</scope>
</reference>
<dbReference type="AlphaFoldDB" id="A0A0G0YD56"/>
<organism evidence="1 2">
    <name type="scientific">Candidatus Uhrbacteria bacterium GW2011_GWF2_41_16</name>
    <dbReference type="NCBI Taxonomy" id="1618997"/>
    <lineage>
        <taxon>Bacteria</taxon>
        <taxon>Candidatus Uhriibacteriota</taxon>
    </lineage>
</organism>
<comment type="caution">
    <text evidence="1">The sequence shown here is derived from an EMBL/GenBank/DDBJ whole genome shotgun (WGS) entry which is preliminary data.</text>
</comment>
<proteinExistence type="predicted"/>
<gene>
    <name evidence="1" type="ORF">UU48_C0004G0060</name>
</gene>
<dbReference type="EMBL" id="LCAU01000004">
    <property type="protein sequence ID" value="KKR98267.1"/>
    <property type="molecule type" value="Genomic_DNA"/>
</dbReference>
<dbReference type="Gene3D" id="3.40.50.410">
    <property type="entry name" value="von Willebrand factor, type A domain"/>
    <property type="match status" value="1"/>
</dbReference>
<dbReference type="SUPFAM" id="SSF53300">
    <property type="entry name" value="vWA-like"/>
    <property type="match status" value="1"/>
</dbReference>
<dbReference type="Proteomes" id="UP000034746">
    <property type="component" value="Unassembled WGS sequence"/>
</dbReference>
<protein>
    <recommendedName>
        <fullName evidence="3">VWFA domain-containing protein</fullName>
    </recommendedName>
</protein>
<name>A0A0G0YD56_9BACT</name>
<accession>A0A0G0YD56</accession>
<evidence type="ECO:0000313" key="1">
    <source>
        <dbReference type="EMBL" id="KKR98267.1"/>
    </source>
</evidence>
<evidence type="ECO:0000313" key="2">
    <source>
        <dbReference type="Proteomes" id="UP000034746"/>
    </source>
</evidence>